<comment type="caution">
    <text evidence="6">The sequence shown here is derived from an EMBL/GenBank/DDBJ whole genome shotgun (WGS) entry which is preliminary data.</text>
</comment>
<protein>
    <submittedName>
        <fullName evidence="6">TetR family transcriptional regulator</fullName>
    </submittedName>
</protein>
<keyword evidence="2 4" id="KW-0238">DNA-binding</keyword>
<dbReference type="PANTHER" id="PTHR30055">
    <property type="entry name" value="HTH-TYPE TRANSCRIPTIONAL REGULATOR RUTR"/>
    <property type="match status" value="1"/>
</dbReference>
<dbReference type="InterPro" id="IPR001647">
    <property type="entry name" value="HTH_TetR"/>
</dbReference>
<dbReference type="RefSeq" id="WP_170231733.1">
    <property type="nucleotide sequence ID" value="NZ_VFPA01000006.1"/>
</dbReference>
<dbReference type="PANTHER" id="PTHR30055:SF234">
    <property type="entry name" value="HTH-TYPE TRANSCRIPTIONAL REGULATOR BETI"/>
    <property type="match status" value="1"/>
</dbReference>
<accession>A0A543D0J9</accession>
<dbReference type="PRINTS" id="PR00455">
    <property type="entry name" value="HTHTETR"/>
</dbReference>
<dbReference type="Pfam" id="PF00440">
    <property type="entry name" value="TetR_N"/>
    <property type="match status" value="1"/>
</dbReference>
<keyword evidence="7" id="KW-1185">Reference proteome</keyword>
<dbReference type="PROSITE" id="PS50977">
    <property type="entry name" value="HTH_TETR_2"/>
    <property type="match status" value="1"/>
</dbReference>
<keyword evidence="1" id="KW-0805">Transcription regulation</keyword>
<reference evidence="6 7" key="1">
    <citation type="submission" date="2019-06" db="EMBL/GenBank/DDBJ databases">
        <title>Sequencing the genomes of 1000 actinobacteria strains.</title>
        <authorList>
            <person name="Klenk H.-P."/>
        </authorList>
    </citation>
    <scope>NUCLEOTIDE SEQUENCE [LARGE SCALE GENOMIC DNA]</scope>
    <source>
        <strain evidence="6 7">DSM 45301</strain>
    </source>
</reference>
<evidence type="ECO:0000256" key="2">
    <source>
        <dbReference type="ARBA" id="ARBA00023125"/>
    </source>
</evidence>
<evidence type="ECO:0000259" key="5">
    <source>
        <dbReference type="PROSITE" id="PS50977"/>
    </source>
</evidence>
<gene>
    <name evidence="6" type="ORF">FB558_7522</name>
</gene>
<dbReference type="Gene3D" id="1.10.357.10">
    <property type="entry name" value="Tetracycline Repressor, domain 2"/>
    <property type="match status" value="1"/>
</dbReference>
<name>A0A543D0J9_9PSEU</name>
<evidence type="ECO:0000313" key="7">
    <source>
        <dbReference type="Proteomes" id="UP000315677"/>
    </source>
</evidence>
<dbReference type="GO" id="GO:0003700">
    <property type="term" value="F:DNA-binding transcription factor activity"/>
    <property type="evidence" value="ECO:0007669"/>
    <property type="project" value="TreeGrafter"/>
</dbReference>
<proteinExistence type="predicted"/>
<evidence type="ECO:0000256" key="1">
    <source>
        <dbReference type="ARBA" id="ARBA00023015"/>
    </source>
</evidence>
<dbReference type="AlphaFoldDB" id="A0A543D0J9"/>
<feature type="DNA-binding region" description="H-T-H motif" evidence="4">
    <location>
        <begin position="29"/>
        <end position="48"/>
    </location>
</feature>
<dbReference type="EMBL" id="VFPA01000006">
    <property type="protein sequence ID" value="TQM02879.1"/>
    <property type="molecule type" value="Genomic_DNA"/>
</dbReference>
<evidence type="ECO:0000256" key="3">
    <source>
        <dbReference type="ARBA" id="ARBA00023163"/>
    </source>
</evidence>
<dbReference type="GO" id="GO:0000976">
    <property type="term" value="F:transcription cis-regulatory region binding"/>
    <property type="evidence" value="ECO:0007669"/>
    <property type="project" value="TreeGrafter"/>
</dbReference>
<dbReference type="InterPro" id="IPR050109">
    <property type="entry name" value="HTH-type_TetR-like_transc_reg"/>
</dbReference>
<sequence length="243" mass="26154">MGDGHEQRAQRILDAAAELVLRWGRKRVTIEEVAKHAGIGKGTVYLHFDSRARLFTCMLMRESLGLVDELTGAIERDPAAVLPSEQARLTYLGVHRRPLLRAMFLRDSDLLGDLAHEGAVQPLRDGKSELARDLFGLLRAHGLMRTDLDADTQGYVAGAVQVGFYLHQPAPGSHTTAPEAAAAALGHTLRAVLEPAVAPDPAALAAVAPEVLAQYRRFRVALAAAITEQPARAAGPDRRGVVT</sequence>
<keyword evidence="3" id="KW-0804">Transcription</keyword>
<evidence type="ECO:0000256" key="4">
    <source>
        <dbReference type="PROSITE-ProRule" id="PRU00335"/>
    </source>
</evidence>
<evidence type="ECO:0000313" key="6">
    <source>
        <dbReference type="EMBL" id="TQM02879.1"/>
    </source>
</evidence>
<dbReference type="Proteomes" id="UP000315677">
    <property type="component" value="Unassembled WGS sequence"/>
</dbReference>
<dbReference type="InterPro" id="IPR009057">
    <property type="entry name" value="Homeodomain-like_sf"/>
</dbReference>
<organism evidence="6 7">
    <name type="scientific">Pseudonocardia kunmingensis</name>
    <dbReference type="NCBI Taxonomy" id="630975"/>
    <lineage>
        <taxon>Bacteria</taxon>
        <taxon>Bacillati</taxon>
        <taxon>Actinomycetota</taxon>
        <taxon>Actinomycetes</taxon>
        <taxon>Pseudonocardiales</taxon>
        <taxon>Pseudonocardiaceae</taxon>
        <taxon>Pseudonocardia</taxon>
    </lineage>
</organism>
<feature type="domain" description="HTH tetR-type" evidence="5">
    <location>
        <begin position="6"/>
        <end position="66"/>
    </location>
</feature>
<dbReference type="SUPFAM" id="SSF46689">
    <property type="entry name" value="Homeodomain-like"/>
    <property type="match status" value="1"/>
</dbReference>